<evidence type="ECO:0000313" key="2">
    <source>
        <dbReference type="EMBL" id="GAA1720939.1"/>
    </source>
</evidence>
<name>A0ABN2J9V8_9ACTN</name>
<evidence type="ECO:0000313" key="3">
    <source>
        <dbReference type="Proteomes" id="UP001500383"/>
    </source>
</evidence>
<accession>A0ABN2J9V8</accession>
<protein>
    <submittedName>
        <fullName evidence="2">Uncharacterized protein</fullName>
    </submittedName>
</protein>
<keyword evidence="3" id="KW-1185">Reference proteome</keyword>
<dbReference type="Proteomes" id="UP001500383">
    <property type="component" value="Unassembled WGS sequence"/>
</dbReference>
<dbReference type="EMBL" id="BAAAQG010000024">
    <property type="protein sequence ID" value="GAA1720939.1"/>
    <property type="molecule type" value="Genomic_DNA"/>
</dbReference>
<proteinExistence type="predicted"/>
<comment type="caution">
    <text evidence="2">The sequence shown here is derived from an EMBL/GenBank/DDBJ whole genome shotgun (WGS) entry which is preliminary data.</text>
</comment>
<sequence length="120" mass="13404">MRTEDGARGRGCEAPGVVETARLVELDAVPVRGRLRHRLRAGRGCKAADERKDRGSRHGHKTTVSVAGFTTEARHDGNVTCVTSSGHGNPSRRPETRRPETRRPETRRADRVSEDRVRER</sequence>
<feature type="compositionally biased region" description="Basic and acidic residues" evidence="1">
    <location>
        <begin position="92"/>
        <end position="120"/>
    </location>
</feature>
<evidence type="ECO:0000256" key="1">
    <source>
        <dbReference type="SAM" id="MobiDB-lite"/>
    </source>
</evidence>
<gene>
    <name evidence="2" type="ORF">GCM10009831_33890</name>
</gene>
<reference evidence="2 3" key="1">
    <citation type="journal article" date="2019" name="Int. J. Syst. Evol. Microbiol.">
        <title>The Global Catalogue of Microorganisms (GCM) 10K type strain sequencing project: providing services to taxonomists for standard genome sequencing and annotation.</title>
        <authorList>
            <consortium name="The Broad Institute Genomics Platform"/>
            <consortium name="The Broad Institute Genome Sequencing Center for Infectious Disease"/>
            <person name="Wu L."/>
            <person name="Ma J."/>
        </authorList>
    </citation>
    <scope>NUCLEOTIDE SEQUENCE [LARGE SCALE GENOMIC DNA]</scope>
    <source>
        <strain evidence="2 3">JCM 16002</strain>
    </source>
</reference>
<feature type="region of interest" description="Disordered" evidence="1">
    <location>
        <begin position="41"/>
        <end position="120"/>
    </location>
</feature>
<organism evidence="2 3">
    <name type="scientific">Dietzia cercidiphylli</name>
    <dbReference type="NCBI Taxonomy" id="498199"/>
    <lineage>
        <taxon>Bacteria</taxon>
        <taxon>Bacillati</taxon>
        <taxon>Actinomycetota</taxon>
        <taxon>Actinomycetes</taxon>
        <taxon>Mycobacteriales</taxon>
        <taxon>Dietziaceae</taxon>
        <taxon>Dietzia</taxon>
    </lineage>
</organism>